<dbReference type="STRING" id="1381081.BIY22_16430"/>
<dbReference type="Proteomes" id="UP000186313">
    <property type="component" value="Unassembled WGS sequence"/>
</dbReference>
<dbReference type="InterPro" id="IPR001296">
    <property type="entry name" value="Glyco_trans_1"/>
</dbReference>
<dbReference type="CDD" id="cd03811">
    <property type="entry name" value="GT4_GT28_WabH-like"/>
    <property type="match status" value="1"/>
</dbReference>
<comment type="caution">
    <text evidence="3">The sequence shown here is derived from an EMBL/GenBank/DDBJ whole genome shotgun (WGS) entry which is preliminary data.</text>
</comment>
<evidence type="ECO:0000313" key="4">
    <source>
        <dbReference type="Proteomes" id="UP000186313"/>
    </source>
</evidence>
<dbReference type="GO" id="GO:0016757">
    <property type="term" value="F:glycosyltransferase activity"/>
    <property type="evidence" value="ECO:0007669"/>
    <property type="project" value="InterPro"/>
</dbReference>
<dbReference type="Pfam" id="PF13439">
    <property type="entry name" value="Glyco_transf_4"/>
    <property type="match status" value="1"/>
</dbReference>
<dbReference type="Pfam" id="PF00534">
    <property type="entry name" value="Glycos_transf_1"/>
    <property type="match status" value="1"/>
</dbReference>
<feature type="domain" description="Glycosyltransferase subfamily 4-like N-terminal" evidence="2">
    <location>
        <begin position="37"/>
        <end position="170"/>
    </location>
</feature>
<reference evidence="3 4" key="1">
    <citation type="submission" date="2016-09" db="EMBL/GenBank/DDBJ databases">
        <title>Genomic Taxonomy of the Vibrionaceae.</title>
        <authorList>
            <person name="Gonzalez-Castillo A."/>
            <person name="Gomez-Gil B."/>
            <person name="Enciso-Ibarra K."/>
        </authorList>
    </citation>
    <scope>NUCLEOTIDE SEQUENCE [LARGE SCALE GENOMIC DNA]</scope>
    <source>
        <strain evidence="3 4">CAIM 703</strain>
    </source>
</reference>
<dbReference type="RefSeq" id="WP_075706560.1">
    <property type="nucleotide sequence ID" value="NZ_MJMJ01000005.1"/>
</dbReference>
<dbReference type="EMBL" id="MJMJ01000005">
    <property type="protein sequence ID" value="OLQ92096.1"/>
    <property type="molecule type" value="Genomic_DNA"/>
</dbReference>
<dbReference type="OrthoDB" id="9792269at2"/>
<gene>
    <name evidence="3" type="ORF">BIY22_16430</name>
</gene>
<evidence type="ECO:0008006" key="5">
    <source>
        <dbReference type="Google" id="ProtNLM"/>
    </source>
</evidence>
<dbReference type="PANTHER" id="PTHR12526">
    <property type="entry name" value="GLYCOSYLTRANSFERASE"/>
    <property type="match status" value="1"/>
</dbReference>
<proteinExistence type="predicted"/>
<organism evidence="3 4">
    <name type="scientific">Vibrio panuliri</name>
    <dbReference type="NCBI Taxonomy" id="1381081"/>
    <lineage>
        <taxon>Bacteria</taxon>
        <taxon>Pseudomonadati</taxon>
        <taxon>Pseudomonadota</taxon>
        <taxon>Gammaproteobacteria</taxon>
        <taxon>Vibrionales</taxon>
        <taxon>Vibrionaceae</taxon>
        <taxon>Vibrio</taxon>
    </lineage>
</organism>
<dbReference type="AlphaFoldDB" id="A0A1Q9HMX9"/>
<dbReference type="Gene3D" id="3.40.50.2000">
    <property type="entry name" value="Glycogen Phosphorylase B"/>
    <property type="match status" value="2"/>
</dbReference>
<evidence type="ECO:0000259" key="2">
    <source>
        <dbReference type="Pfam" id="PF13439"/>
    </source>
</evidence>
<sequence>MKGIFVINSLSGGGAEKVFSKLLQLVDSDQTKNYSLEVVVLDRDVEVYQLPSSVSVHYIDSPLGVIGQILKFIRLVQKSKPDFVVSFLFRSNWYNVIAAKLFGYKSIISERGSPNARLTGKFVTWKKALIRSVYRQADAIICVSKGVGDCLVDDYSVSPSKIKTLNNSYDFNDIAKRSLELETVSNHEGYILAIGRLVKLKGFDDLITAYAKSNIQRPLLILGDGDELENLKQHAIELGVQERVAFPGFVSNPYPYMKKAFCFALTSHSEGFPNAMVESMSLGVPIISSMTDGPIDILEPSANVADESFSKAKFGLVFNPRDIEGLQKAFKELESNHALYNELAVLSEERAQNYSECKFYSTFKQITKDTVPGIV</sequence>
<dbReference type="SUPFAM" id="SSF53756">
    <property type="entry name" value="UDP-Glycosyltransferase/glycogen phosphorylase"/>
    <property type="match status" value="1"/>
</dbReference>
<evidence type="ECO:0000259" key="1">
    <source>
        <dbReference type="Pfam" id="PF00534"/>
    </source>
</evidence>
<evidence type="ECO:0000313" key="3">
    <source>
        <dbReference type="EMBL" id="OLQ92096.1"/>
    </source>
</evidence>
<protein>
    <recommendedName>
        <fullName evidence="5">Glycosyl transferase</fullName>
    </recommendedName>
</protein>
<dbReference type="GO" id="GO:1901135">
    <property type="term" value="P:carbohydrate derivative metabolic process"/>
    <property type="evidence" value="ECO:0007669"/>
    <property type="project" value="UniProtKB-ARBA"/>
</dbReference>
<name>A0A1Q9HMX9_9VIBR</name>
<dbReference type="PANTHER" id="PTHR12526:SF630">
    <property type="entry name" value="GLYCOSYLTRANSFERASE"/>
    <property type="match status" value="1"/>
</dbReference>
<feature type="domain" description="Glycosyl transferase family 1" evidence="1">
    <location>
        <begin position="188"/>
        <end position="343"/>
    </location>
</feature>
<accession>A0A1Q9HMX9</accession>
<dbReference type="InterPro" id="IPR028098">
    <property type="entry name" value="Glyco_trans_4-like_N"/>
</dbReference>